<dbReference type="AlphaFoldDB" id="A0A1F6F055"/>
<dbReference type="InterPro" id="IPR036365">
    <property type="entry name" value="PGBD-like_sf"/>
</dbReference>
<accession>A0A1F6F055</accession>
<gene>
    <name evidence="2" type="ORF">A3J11_02770</name>
</gene>
<proteinExistence type="predicted"/>
<evidence type="ECO:0000259" key="1">
    <source>
        <dbReference type="Pfam" id="PF01471"/>
    </source>
</evidence>
<dbReference type="InterPro" id="IPR002477">
    <property type="entry name" value="Peptidoglycan-bd-like"/>
</dbReference>
<dbReference type="Pfam" id="PF01471">
    <property type="entry name" value="PG_binding_1"/>
    <property type="match status" value="1"/>
</dbReference>
<protein>
    <recommendedName>
        <fullName evidence="1">Peptidoglycan binding-like domain-containing protein</fullName>
    </recommendedName>
</protein>
<evidence type="ECO:0000313" key="2">
    <source>
        <dbReference type="EMBL" id="OGG79240.1"/>
    </source>
</evidence>
<dbReference type="EMBL" id="MFMJ01000023">
    <property type="protein sequence ID" value="OGG79240.1"/>
    <property type="molecule type" value="Genomic_DNA"/>
</dbReference>
<dbReference type="InterPro" id="IPR036366">
    <property type="entry name" value="PGBDSf"/>
</dbReference>
<comment type="caution">
    <text evidence="2">The sequence shown here is derived from an EMBL/GenBank/DDBJ whole genome shotgun (WGS) entry which is preliminary data.</text>
</comment>
<dbReference type="SUPFAM" id="SSF47090">
    <property type="entry name" value="PGBD-like"/>
    <property type="match status" value="1"/>
</dbReference>
<dbReference type="Gene3D" id="1.10.101.10">
    <property type="entry name" value="PGBD-like superfamily/PGBD"/>
    <property type="match status" value="1"/>
</dbReference>
<sequence length="95" mass="9565">MGTGGTSASASASSASFTRDLELGVTGADVKALQIFFNTHGFSIASSGPGSSGNETTKFGSLTRAALIKYQKDKGITPAVGYFGPKTRASVNAGQ</sequence>
<feature type="domain" description="Peptidoglycan binding-like" evidence="1">
    <location>
        <begin position="26"/>
        <end position="89"/>
    </location>
</feature>
<organism evidence="2 3">
    <name type="scientific">Candidatus Kaiserbacteria bacterium RIFCSPLOWO2_02_FULL_55_12</name>
    <dbReference type="NCBI Taxonomy" id="1798522"/>
    <lineage>
        <taxon>Bacteria</taxon>
        <taxon>Candidatus Kaiseribacteriota</taxon>
    </lineage>
</organism>
<evidence type="ECO:0000313" key="3">
    <source>
        <dbReference type="Proteomes" id="UP000178919"/>
    </source>
</evidence>
<dbReference type="Proteomes" id="UP000178919">
    <property type="component" value="Unassembled WGS sequence"/>
</dbReference>
<reference evidence="2 3" key="1">
    <citation type="journal article" date="2016" name="Nat. Commun.">
        <title>Thousands of microbial genomes shed light on interconnected biogeochemical processes in an aquifer system.</title>
        <authorList>
            <person name="Anantharaman K."/>
            <person name="Brown C.T."/>
            <person name="Hug L.A."/>
            <person name="Sharon I."/>
            <person name="Castelle C.J."/>
            <person name="Probst A.J."/>
            <person name="Thomas B.C."/>
            <person name="Singh A."/>
            <person name="Wilkins M.J."/>
            <person name="Karaoz U."/>
            <person name="Brodie E.L."/>
            <person name="Williams K.H."/>
            <person name="Hubbard S.S."/>
            <person name="Banfield J.F."/>
        </authorList>
    </citation>
    <scope>NUCLEOTIDE SEQUENCE [LARGE SCALE GENOMIC DNA]</scope>
</reference>
<name>A0A1F6F055_9BACT</name>